<evidence type="ECO:0000313" key="2">
    <source>
        <dbReference type="EMBL" id="KAF0711632.1"/>
    </source>
</evidence>
<proteinExistence type="predicted"/>
<dbReference type="InterPro" id="IPR046341">
    <property type="entry name" value="SET_dom_sf"/>
</dbReference>
<dbReference type="PANTHER" id="PTHR12977">
    <property type="entry name" value="SUPPRESSOR OF VARIEGATION 4-20-RELATED"/>
    <property type="match status" value="1"/>
</dbReference>
<dbReference type="Gene3D" id="2.170.270.10">
    <property type="entry name" value="SET domain"/>
    <property type="match status" value="1"/>
</dbReference>
<keyword evidence="3" id="KW-1185">Reference proteome</keyword>
<comment type="caution">
    <text evidence="2">The sequence shown here is derived from an EMBL/GenBank/DDBJ whole genome shotgun (WGS) entry which is preliminary data.</text>
</comment>
<dbReference type="GO" id="GO:0005634">
    <property type="term" value="C:nucleus"/>
    <property type="evidence" value="ECO:0007669"/>
    <property type="project" value="TreeGrafter"/>
</dbReference>
<dbReference type="SUPFAM" id="SSF82199">
    <property type="entry name" value="SET domain"/>
    <property type="match status" value="1"/>
</dbReference>
<organism evidence="2 3">
    <name type="scientific">Aphis craccivora</name>
    <name type="common">Cowpea aphid</name>
    <dbReference type="NCBI Taxonomy" id="307492"/>
    <lineage>
        <taxon>Eukaryota</taxon>
        <taxon>Metazoa</taxon>
        <taxon>Ecdysozoa</taxon>
        <taxon>Arthropoda</taxon>
        <taxon>Hexapoda</taxon>
        <taxon>Insecta</taxon>
        <taxon>Pterygota</taxon>
        <taxon>Neoptera</taxon>
        <taxon>Paraneoptera</taxon>
        <taxon>Hemiptera</taxon>
        <taxon>Sternorrhyncha</taxon>
        <taxon>Aphidomorpha</taxon>
        <taxon>Aphidoidea</taxon>
        <taxon>Aphididae</taxon>
        <taxon>Aphidini</taxon>
        <taxon>Aphis</taxon>
        <taxon>Aphis</taxon>
    </lineage>
</organism>
<dbReference type="PANTHER" id="PTHR12977:SF4">
    <property type="entry name" value="HISTONE-LYSINE N-METHYLTRANSFERASE KMT5B"/>
    <property type="match status" value="1"/>
</dbReference>
<dbReference type="Pfam" id="PF00856">
    <property type="entry name" value="SET"/>
    <property type="match status" value="1"/>
</dbReference>
<dbReference type="InterPro" id="IPR001214">
    <property type="entry name" value="SET_dom"/>
</dbReference>
<dbReference type="CDD" id="cd10524">
    <property type="entry name" value="SET_Suv4-20-like"/>
    <property type="match status" value="1"/>
</dbReference>
<dbReference type="PROSITE" id="PS50280">
    <property type="entry name" value="SET"/>
    <property type="match status" value="1"/>
</dbReference>
<dbReference type="AlphaFoldDB" id="A0A6G0VW60"/>
<sequence length="227" mass="26071">MFRTTPDIVNKLDVIDPKSRLAIVLCMADDVYTEQFVDPQLGFRSHKTSTTKLEMHLSRVEHRIWTYQKDLYERSVDKHSLFRYEPCTRFANEKGYGAKVVAKMLIKKKKSITDLGGQCFYINEKHLVPGLNDFSVFTRSRSKNHHIYLGPAAYVNHDCESNSVFSPIGEKSYVGISTVKTILPGEEITVFYGNHFFGYNNSRCACLTCENKQMGIFQKKEYAIAIN</sequence>
<protein>
    <submittedName>
        <fullName evidence="2">Zinc finger protein 808-like</fullName>
    </submittedName>
</protein>
<reference evidence="2 3" key="1">
    <citation type="submission" date="2019-08" db="EMBL/GenBank/DDBJ databases">
        <title>Whole genome of Aphis craccivora.</title>
        <authorList>
            <person name="Voronova N.V."/>
            <person name="Shulinski R.S."/>
            <person name="Bandarenka Y.V."/>
            <person name="Zhorov D.G."/>
            <person name="Warner D."/>
        </authorList>
    </citation>
    <scope>NUCLEOTIDE SEQUENCE [LARGE SCALE GENOMIC DNA]</scope>
    <source>
        <strain evidence="2">180601</strain>
        <tissue evidence="2">Whole Body</tissue>
    </source>
</reference>
<evidence type="ECO:0000259" key="1">
    <source>
        <dbReference type="PROSITE" id="PS50280"/>
    </source>
</evidence>
<dbReference type="OrthoDB" id="6616761at2759"/>
<dbReference type="EMBL" id="VUJU01011196">
    <property type="protein sequence ID" value="KAF0711632.1"/>
    <property type="molecule type" value="Genomic_DNA"/>
</dbReference>
<dbReference type="SMART" id="SM00317">
    <property type="entry name" value="SET"/>
    <property type="match status" value="1"/>
</dbReference>
<dbReference type="Proteomes" id="UP000478052">
    <property type="component" value="Unassembled WGS sequence"/>
</dbReference>
<feature type="domain" description="SET" evidence="1">
    <location>
        <begin position="77"/>
        <end position="193"/>
    </location>
</feature>
<gene>
    <name evidence="2" type="ORF">FWK35_00035535</name>
</gene>
<dbReference type="InterPro" id="IPR039977">
    <property type="entry name" value="Suv4-20/Set9"/>
</dbReference>
<evidence type="ECO:0000313" key="3">
    <source>
        <dbReference type="Proteomes" id="UP000478052"/>
    </source>
</evidence>
<accession>A0A6G0VW60</accession>
<dbReference type="GO" id="GO:0042799">
    <property type="term" value="F:histone H4K20 methyltransferase activity"/>
    <property type="evidence" value="ECO:0007669"/>
    <property type="project" value="TreeGrafter"/>
</dbReference>
<name>A0A6G0VW60_APHCR</name>